<keyword evidence="3" id="KW-1185">Reference proteome</keyword>
<evidence type="ECO:0000313" key="2">
    <source>
        <dbReference type="EMBL" id="TCO54038.1"/>
    </source>
</evidence>
<dbReference type="Pfam" id="PF13565">
    <property type="entry name" value="HTH_32"/>
    <property type="match status" value="1"/>
</dbReference>
<protein>
    <submittedName>
        <fullName evidence="2">Homeodomain-containing protein</fullName>
    </submittedName>
</protein>
<evidence type="ECO:0000313" key="3">
    <source>
        <dbReference type="Proteomes" id="UP000295680"/>
    </source>
</evidence>
<proteinExistence type="predicted"/>
<keyword evidence="2" id="KW-0371">Homeobox</keyword>
<dbReference type="GO" id="GO:0003677">
    <property type="term" value="F:DNA binding"/>
    <property type="evidence" value="ECO:0007669"/>
    <property type="project" value="UniProtKB-KW"/>
</dbReference>
<evidence type="ECO:0000256" key="1">
    <source>
        <dbReference type="SAM" id="MobiDB-lite"/>
    </source>
</evidence>
<accession>A0A4R2JBG6</accession>
<sequence>MSKWRARFVTNRLEGLSDEPRPGAARTITDEQVEAVIVTTLEEDPTGGDPHWSTRSMASTSAATGIRNSSGSSRPSTRTPPPTWTCT</sequence>
<comment type="caution">
    <text evidence="2">The sequence shown here is derived from an EMBL/GenBank/DDBJ whole genome shotgun (WGS) entry which is preliminary data.</text>
</comment>
<dbReference type="EMBL" id="SLWS01000009">
    <property type="protein sequence ID" value="TCO54038.1"/>
    <property type="molecule type" value="Genomic_DNA"/>
</dbReference>
<gene>
    <name evidence="2" type="ORF">EV192_10918</name>
</gene>
<name>A0A4R2JBG6_9PSEU</name>
<feature type="region of interest" description="Disordered" evidence="1">
    <location>
        <begin position="42"/>
        <end position="87"/>
    </location>
</feature>
<dbReference type="Proteomes" id="UP000295680">
    <property type="component" value="Unassembled WGS sequence"/>
</dbReference>
<reference evidence="2 3" key="1">
    <citation type="submission" date="2019-03" db="EMBL/GenBank/DDBJ databases">
        <title>Genomic Encyclopedia of Type Strains, Phase IV (KMG-IV): sequencing the most valuable type-strain genomes for metagenomic binning, comparative biology and taxonomic classification.</title>
        <authorList>
            <person name="Goeker M."/>
        </authorList>
    </citation>
    <scope>NUCLEOTIDE SEQUENCE [LARGE SCALE GENOMIC DNA]</scope>
    <source>
        <strain evidence="2 3">DSM 45934</strain>
    </source>
</reference>
<dbReference type="RefSeq" id="WP_243727292.1">
    <property type="nucleotide sequence ID" value="NZ_SLWS01000009.1"/>
</dbReference>
<feature type="compositionally biased region" description="Low complexity" evidence="1">
    <location>
        <begin position="53"/>
        <end position="77"/>
    </location>
</feature>
<dbReference type="AlphaFoldDB" id="A0A4R2JBG6"/>
<keyword evidence="2" id="KW-0238">DNA-binding</keyword>
<feature type="compositionally biased region" description="Pro residues" evidence="1">
    <location>
        <begin position="78"/>
        <end position="87"/>
    </location>
</feature>
<organism evidence="2 3">
    <name type="scientific">Actinocrispum wychmicini</name>
    <dbReference type="NCBI Taxonomy" id="1213861"/>
    <lineage>
        <taxon>Bacteria</taxon>
        <taxon>Bacillati</taxon>
        <taxon>Actinomycetota</taxon>
        <taxon>Actinomycetes</taxon>
        <taxon>Pseudonocardiales</taxon>
        <taxon>Pseudonocardiaceae</taxon>
        <taxon>Actinocrispum</taxon>
    </lineage>
</organism>